<feature type="transmembrane region" description="Helical" evidence="1">
    <location>
        <begin position="35"/>
        <end position="56"/>
    </location>
</feature>
<dbReference type="InterPro" id="IPR046027">
    <property type="entry name" value="DUF5985"/>
</dbReference>
<evidence type="ECO:0000256" key="1">
    <source>
        <dbReference type="SAM" id="Phobius"/>
    </source>
</evidence>
<organism evidence="2 3">
    <name type="scientific">Peredibacter starrii</name>
    <dbReference type="NCBI Taxonomy" id="28202"/>
    <lineage>
        <taxon>Bacteria</taxon>
        <taxon>Pseudomonadati</taxon>
        <taxon>Bdellovibrionota</taxon>
        <taxon>Bacteriovoracia</taxon>
        <taxon>Bacteriovoracales</taxon>
        <taxon>Bacteriovoracaceae</taxon>
        <taxon>Peredibacter</taxon>
    </lineage>
</organism>
<accession>A0AAX4HL40</accession>
<reference evidence="2 3" key="1">
    <citation type="submission" date="2023-11" db="EMBL/GenBank/DDBJ databases">
        <title>Peredibacter starrii A3.12.</title>
        <authorList>
            <person name="Mitchell R.J."/>
        </authorList>
    </citation>
    <scope>NUCLEOTIDE SEQUENCE [LARGE SCALE GENOMIC DNA]</scope>
    <source>
        <strain evidence="2 3">A3.12</strain>
    </source>
</reference>
<evidence type="ECO:0000313" key="2">
    <source>
        <dbReference type="EMBL" id="WPU63858.1"/>
    </source>
</evidence>
<dbReference type="AlphaFoldDB" id="A0AAX4HL40"/>
<feature type="transmembrane region" description="Helical" evidence="1">
    <location>
        <begin position="6"/>
        <end position="28"/>
    </location>
</feature>
<name>A0AAX4HL40_9BACT</name>
<keyword evidence="1" id="KW-1133">Transmembrane helix</keyword>
<sequence>MHLPPYSFFSGVIMMGTLMTGLFFWKFWKKTYDKLFLFFSYAFFLMSFERLLLGYIGGAKEISPLIYLIRLGAYSLIIIAIYRKNQESSS</sequence>
<dbReference type="EMBL" id="CP139487">
    <property type="protein sequence ID" value="WPU63858.1"/>
    <property type="molecule type" value="Genomic_DNA"/>
</dbReference>
<gene>
    <name evidence="2" type="ORF">SOO65_14275</name>
</gene>
<dbReference type="KEGG" id="psti:SOO65_14275"/>
<keyword evidence="1" id="KW-0472">Membrane</keyword>
<keyword evidence="1" id="KW-0812">Transmembrane</keyword>
<proteinExistence type="predicted"/>
<feature type="transmembrane region" description="Helical" evidence="1">
    <location>
        <begin position="62"/>
        <end position="82"/>
    </location>
</feature>
<dbReference type="RefSeq" id="WP_321391383.1">
    <property type="nucleotide sequence ID" value="NZ_CP139487.1"/>
</dbReference>
<evidence type="ECO:0000313" key="3">
    <source>
        <dbReference type="Proteomes" id="UP001324634"/>
    </source>
</evidence>
<dbReference type="Proteomes" id="UP001324634">
    <property type="component" value="Chromosome"/>
</dbReference>
<dbReference type="Pfam" id="PF19447">
    <property type="entry name" value="DUF5985"/>
    <property type="match status" value="1"/>
</dbReference>
<protein>
    <submittedName>
        <fullName evidence="2">DUF5985 family protein</fullName>
    </submittedName>
</protein>
<keyword evidence="3" id="KW-1185">Reference proteome</keyword>